<reference evidence="1 2" key="1">
    <citation type="submission" date="2020-08" db="EMBL/GenBank/DDBJ databases">
        <title>Sequencing the genomes of 1000 actinobacteria strains.</title>
        <authorList>
            <person name="Klenk H.-P."/>
        </authorList>
    </citation>
    <scope>NUCLEOTIDE SEQUENCE [LARGE SCALE GENOMIC DNA]</scope>
    <source>
        <strain evidence="1 2">DSM 44786</strain>
    </source>
</reference>
<name>A0A7W7SGT1_9ACTN</name>
<evidence type="ECO:0000313" key="1">
    <source>
        <dbReference type="EMBL" id="MBB4950196.1"/>
    </source>
</evidence>
<proteinExistence type="predicted"/>
<keyword evidence="2" id="KW-1185">Reference proteome</keyword>
<organism evidence="1 2">
    <name type="scientific">Kitasatospora gansuensis</name>
    <dbReference type="NCBI Taxonomy" id="258050"/>
    <lineage>
        <taxon>Bacteria</taxon>
        <taxon>Bacillati</taxon>
        <taxon>Actinomycetota</taxon>
        <taxon>Actinomycetes</taxon>
        <taxon>Kitasatosporales</taxon>
        <taxon>Streptomycetaceae</taxon>
        <taxon>Kitasatospora</taxon>
    </lineage>
</organism>
<protein>
    <submittedName>
        <fullName evidence="1">Uncharacterized protein</fullName>
    </submittedName>
</protein>
<dbReference type="AlphaFoldDB" id="A0A7W7SGT1"/>
<accession>A0A7W7SGT1</accession>
<comment type="caution">
    <text evidence="1">The sequence shown here is derived from an EMBL/GenBank/DDBJ whole genome shotgun (WGS) entry which is preliminary data.</text>
</comment>
<evidence type="ECO:0000313" key="2">
    <source>
        <dbReference type="Proteomes" id="UP000573327"/>
    </source>
</evidence>
<dbReference type="RefSeq" id="WP_184921173.1">
    <property type="nucleotide sequence ID" value="NZ_JACHJR010000001.1"/>
</dbReference>
<sequence>MAEITRTPGLGRPAAELMEDQLAGRACHRCGSAEAPLHPDEPIEVRVSRGVVRDVVTVLCTPCLVARR</sequence>
<dbReference type="EMBL" id="JACHJR010000001">
    <property type="protein sequence ID" value="MBB4950196.1"/>
    <property type="molecule type" value="Genomic_DNA"/>
</dbReference>
<gene>
    <name evidence="1" type="ORF">F4556_005731</name>
</gene>
<dbReference type="Proteomes" id="UP000573327">
    <property type="component" value="Unassembled WGS sequence"/>
</dbReference>